<dbReference type="Proteomes" id="UP000093343">
    <property type="component" value="Unassembled WGS sequence"/>
</dbReference>
<comment type="caution">
    <text evidence="7">The sequence shown here is derived from an EMBL/GenBank/DDBJ whole genome shotgun (WGS) entry which is preliminary data.</text>
</comment>
<keyword evidence="2 5" id="KW-0521">NADP</keyword>
<feature type="binding site" evidence="5">
    <location>
        <begin position="13"/>
        <end position="19"/>
    </location>
    <ligand>
        <name>NADP(+)</name>
        <dbReference type="ChEBI" id="CHEBI:58349"/>
    </ligand>
</feature>
<dbReference type="SUPFAM" id="SSF51735">
    <property type="entry name" value="NAD(P)-binding Rossmann-fold domains"/>
    <property type="match status" value="1"/>
</dbReference>
<dbReference type="EMBL" id="LVEN01000035">
    <property type="protein sequence ID" value="OCB71882.1"/>
    <property type="molecule type" value="Genomic_DNA"/>
</dbReference>
<evidence type="ECO:0000256" key="5">
    <source>
        <dbReference type="HAMAP-Rule" id="MF_00956"/>
    </source>
</evidence>
<feature type="site" description="Important for catalytic activity" evidence="5">
    <location>
        <position position="110"/>
    </location>
</feature>
<dbReference type="Pfam" id="PF01370">
    <property type="entry name" value="Epimerase"/>
    <property type="match status" value="1"/>
</dbReference>
<keyword evidence="5" id="KW-0511">Multifunctional enzyme</keyword>
<comment type="similarity">
    <text evidence="1 5">Belongs to the NAD(P)-dependent epimerase/dehydratase family. Fucose synthase subfamily.</text>
</comment>
<feature type="binding site" evidence="5">
    <location>
        <position position="212"/>
    </location>
    <ligand>
        <name>substrate</name>
    </ligand>
</feature>
<dbReference type="Gene3D" id="3.90.25.10">
    <property type="entry name" value="UDP-galactose 4-epimerase, domain 1"/>
    <property type="match status" value="1"/>
</dbReference>
<keyword evidence="8" id="KW-1185">Reference proteome</keyword>
<feature type="active site" description="Proton donor/acceptor" evidence="5">
    <location>
        <position position="139"/>
    </location>
</feature>
<evidence type="ECO:0000256" key="1">
    <source>
        <dbReference type="ARBA" id="ARBA00005959"/>
    </source>
</evidence>
<keyword evidence="3 5" id="KW-0560">Oxidoreductase</keyword>
<dbReference type="InterPro" id="IPR001509">
    <property type="entry name" value="Epimerase_deHydtase"/>
</dbReference>
<accession>A0ABX2XGT0</accession>
<organism evidence="7 8">
    <name type="scientific">Flavobacterium piscis</name>
    <dbReference type="NCBI Taxonomy" id="1114874"/>
    <lineage>
        <taxon>Bacteria</taxon>
        <taxon>Pseudomonadati</taxon>
        <taxon>Bacteroidota</taxon>
        <taxon>Flavobacteriia</taxon>
        <taxon>Flavobacteriales</taxon>
        <taxon>Flavobacteriaceae</taxon>
        <taxon>Flavobacterium</taxon>
    </lineage>
</organism>
<dbReference type="CDD" id="cd05239">
    <property type="entry name" value="GDP_FS_SDR_e"/>
    <property type="match status" value="1"/>
</dbReference>
<feature type="domain" description="NAD-dependent epimerase/dehydratase" evidence="6">
    <location>
        <begin position="9"/>
        <end position="240"/>
    </location>
</feature>
<proteinExistence type="inferred from homology"/>
<feature type="binding site" evidence="5">
    <location>
        <position position="143"/>
    </location>
    <ligand>
        <name>NADP(+)</name>
        <dbReference type="ChEBI" id="CHEBI:58349"/>
    </ligand>
</feature>
<name>A0ABX2XGT0_9FLAO</name>
<feature type="binding site" evidence="5">
    <location>
        <position position="205"/>
    </location>
    <ligand>
        <name>substrate</name>
    </ligand>
</feature>
<dbReference type="InterPro" id="IPR028614">
    <property type="entry name" value="GDP_fucose/colitose_synth"/>
</dbReference>
<dbReference type="RefSeq" id="WP_065450390.1">
    <property type="nucleotide sequence ID" value="NZ_LVEN01000035.1"/>
</dbReference>
<sequence length="318" mass="35858">MGLDKTAKIYIAGHRGMVGSAVWRALEKKGYSNLIGQSSQELDLRNQEAVRAFISREKPDAIIDAAAKVGGILANKDYPYQFIMENMQIQNNLIDTALHAGIEKFIFLGSSCIYPKLAPQPLLEEYLLTDSLEPTNEWYALAKISGIKSCEAIRKQFGKDYVSLMPTNLYGIHDNFDLTSSHVLPAMIRKFHEAKENDHSPVTLWGTGTPLREFLFVDDMAQAVVFALENQLPDYLYNVGTGEDLSIEKLAWTIQQIVGHRGEIIWDTTKPDGTPRKLMDSAKMNQLGWKHQVALEEGIEETYNWFLANVENVKKVSF</sequence>
<feature type="binding site" evidence="5">
    <location>
        <position position="190"/>
    </location>
    <ligand>
        <name>substrate</name>
    </ligand>
</feature>
<dbReference type="EC" id="1.1.1.271" evidence="5"/>
<evidence type="ECO:0000256" key="4">
    <source>
        <dbReference type="ARBA" id="ARBA00023235"/>
    </source>
</evidence>
<evidence type="ECO:0000259" key="6">
    <source>
        <dbReference type="Pfam" id="PF01370"/>
    </source>
</evidence>
<dbReference type="InterPro" id="IPR036291">
    <property type="entry name" value="NAD(P)-bd_dom_sf"/>
</dbReference>
<dbReference type="PANTHER" id="PTHR43238">
    <property type="entry name" value="GDP-L-FUCOSE SYNTHASE"/>
    <property type="match status" value="1"/>
</dbReference>
<dbReference type="Gene3D" id="3.40.50.720">
    <property type="entry name" value="NAD(P)-binding Rossmann-like Domain"/>
    <property type="match status" value="1"/>
</dbReference>
<dbReference type="PANTHER" id="PTHR43238:SF1">
    <property type="entry name" value="GDP-L-FUCOSE SYNTHASE"/>
    <property type="match status" value="1"/>
</dbReference>
<feature type="binding site" evidence="5">
    <location>
        <position position="182"/>
    </location>
    <ligand>
        <name>NADP(+)</name>
        <dbReference type="ChEBI" id="CHEBI:58349"/>
    </ligand>
</feature>
<feature type="binding site" evidence="5">
    <location>
        <begin position="166"/>
        <end position="169"/>
    </location>
    <ligand>
        <name>NADP(+)</name>
        <dbReference type="ChEBI" id="CHEBI:58349"/>
    </ligand>
</feature>
<comment type="pathway">
    <text evidence="5">Nucleotide-sugar biosynthesis; GDP-L-fucose biosynthesis via de novo pathway; GDP-L-fucose from GDP-alpha-D-mannose: step 2/2.</text>
</comment>
<comment type="catalytic activity">
    <reaction evidence="5">
        <text>GDP-beta-L-fucose + NADP(+) = GDP-4-dehydro-alpha-D-rhamnose + NADPH + H(+)</text>
        <dbReference type="Rhea" id="RHEA:18885"/>
        <dbReference type="ChEBI" id="CHEBI:15378"/>
        <dbReference type="ChEBI" id="CHEBI:57273"/>
        <dbReference type="ChEBI" id="CHEBI:57783"/>
        <dbReference type="ChEBI" id="CHEBI:57964"/>
        <dbReference type="ChEBI" id="CHEBI:58349"/>
        <dbReference type="EC" id="1.1.1.271"/>
    </reaction>
</comment>
<evidence type="ECO:0000256" key="3">
    <source>
        <dbReference type="ARBA" id="ARBA00023002"/>
    </source>
</evidence>
<reference evidence="8" key="1">
    <citation type="submission" date="2016-03" db="EMBL/GenBank/DDBJ databases">
        <title>Draft genome sequence of Paenibacillus glacialis DSM 22343.</title>
        <authorList>
            <person name="Shin S.-K."/>
            <person name="Yi H."/>
        </authorList>
    </citation>
    <scope>NUCLEOTIDE SEQUENCE [LARGE SCALE GENOMIC DNA]</scope>
    <source>
        <strain evidence="8">CCUG 60099</strain>
    </source>
</reference>
<evidence type="ECO:0000313" key="7">
    <source>
        <dbReference type="EMBL" id="OCB71882.1"/>
    </source>
</evidence>
<evidence type="ECO:0000256" key="2">
    <source>
        <dbReference type="ARBA" id="ARBA00022857"/>
    </source>
</evidence>
<protein>
    <recommendedName>
        <fullName evidence="5">GDP-L-fucose synthase</fullName>
        <ecNumber evidence="5">1.1.1.271</ecNumber>
    </recommendedName>
    <alternativeName>
        <fullName evidence="5">GDP-4-keto-6-deoxy-D-mannose-3,5-epimerase-4-reductase</fullName>
    </alternativeName>
</protein>
<feature type="binding site" evidence="5">
    <location>
        <begin position="108"/>
        <end position="111"/>
    </location>
    <ligand>
        <name>NADP(+)</name>
        <dbReference type="ChEBI" id="CHEBI:58349"/>
    </ligand>
</feature>
<keyword evidence="4 5" id="KW-0413">Isomerase</keyword>
<feature type="binding site" evidence="5">
    <location>
        <position position="272"/>
    </location>
    <ligand>
        <name>substrate</name>
    </ligand>
</feature>
<gene>
    <name evidence="5" type="primary">fcl</name>
    <name evidence="7" type="ORF">FLP_15255</name>
</gene>
<feature type="site" description="Important for catalytic activity" evidence="5">
    <location>
        <position position="112"/>
    </location>
</feature>
<dbReference type="HAMAP" id="MF_00956">
    <property type="entry name" value="GDP_fucose_synth"/>
    <property type="match status" value="1"/>
</dbReference>
<evidence type="ECO:0000313" key="8">
    <source>
        <dbReference type="Proteomes" id="UP000093343"/>
    </source>
</evidence>
<comment type="function">
    <text evidence="5">Catalyzes the two-step NADP-dependent conversion of GDP-4-dehydro-6-deoxy-D-mannose to GDP-fucose, involving an epimerase and a reductase reaction.</text>
</comment>